<dbReference type="EMBL" id="ML121549">
    <property type="protein sequence ID" value="RPB22905.1"/>
    <property type="molecule type" value="Genomic_DNA"/>
</dbReference>
<dbReference type="Proteomes" id="UP000267821">
    <property type="component" value="Unassembled WGS sequence"/>
</dbReference>
<evidence type="ECO:0000313" key="2">
    <source>
        <dbReference type="EMBL" id="RPB22905.1"/>
    </source>
</evidence>
<dbReference type="InParanoid" id="A0A3N4LXY7"/>
<keyword evidence="1" id="KW-0812">Transmembrane</keyword>
<protein>
    <recommendedName>
        <fullName evidence="4">MARVEL domain-containing protein</fullName>
    </recommendedName>
</protein>
<evidence type="ECO:0000256" key="1">
    <source>
        <dbReference type="SAM" id="Phobius"/>
    </source>
</evidence>
<dbReference type="AlphaFoldDB" id="A0A3N4LXY7"/>
<feature type="transmembrane region" description="Helical" evidence="1">
    <location>
        <begin position="50"/>
        <end position="70"/>
    </location>
</feature>
<organism evidence="2 3">
    <name type="scientific">Terfezia boudieri ATCC MYA-4762</name>
    <dbReference type="NCBI Taxonomy" id="1051890"/>
    <lineage>
        <taxon>Eukaryota</taxon>
        <taxon>Fungi</taxon>
        <taxon>Dikarya</taxon>
        <taxon>Ascomycota</taxon>
        <taxon>Pezizomycotina</taxon>
        <taxon>Pezizomycetes</taxon>
        <taxon>Pezizales</taxon>
        <taxon>Pezizaceae</taxon>
        <taxon>Terfezia</taxon>
    </lineage>
</organism>
<gene>
    <name evidence="2" type="ORF">L211DRAFT_769093</name>
</gene>
<evidence type="ECO:0000313" key="3">
    <source>
        <dbReference type="Proteomes" id="UP000267821"/>
    </source>
</evidence>
<proteinExistence type="predicted"/>
<keyword evidence="1" id="KW-0472">Membrane</keyword>
<evidence type="ECO:0008006" key="4">
    <source>
        <dbReference type="Google" id="ProtNLM"/>
    </source>
</evidence>
<feature type="non-terminal residue" evidence="2">
    <location>
        <position position="107"/>
    </location>
</feature>
<feature type="transmembrane region" description="Helical" evidence="1">
    <location>
        <begin position="76"/>
        <end position="98"/>
    </location>
</feature>
<accession>A0A3N4LXY7</accession>
<keyword evidence="3" id="KW-1185">Reference proteome</keyword>
<name>A0A3N4LXY7_9PEZI</name>
<sequence length="107" mass="11505">MPLPAYGAVGHAFVASRTLQTLFLLVTIGLSSHCISTLRKQSIEAPGRLIGNLTISCFCISYAGFSFILYIKSTLPLLLCAICDGCFFFAFLAISILFGENVSNLSC</sequence>
<reference evidence="2 3" key="1">
    <citation type="journal article" date="2018" name="Nat. Ecol. Evol.">
        <title>Pezizomycetes genomes reveal the molecular basis of ectomycorrhizal truffle lifestyle.</title>
        <authorList>
            <person name="Murat C."/>
            <person name="Payen T."/>
            <person name="Noel B."/>
            <person name="Kuo A."/>
            <person name="Morin E."/>
            <person name="Chen J."/>
            <person name="Kohler A."/>
            <person name="Krizsan K."/>
            <person name="Balestrini R."/>
            <person name="Da Silva C."/>
            <person name="Montanini B."/>
            <person name="Hainaut M."/>
            <person name="Levati E."/>
            <person name="Barry K.W."/>
            <person name="Belfiori B."/>
            <person name="Cichocki N."/>
            <person name="Clum A."/>
            <person name="Dockter R.B."/>
            <person name="Fauchery L."/>
            <person name="Guy J."/>
            <person name="Iotti M."/>
            <person name="Le Tacon F."/>
            <person name="Lindquist E.A."/>
            <person name="Lipzen A."/>
            <person name="Malagnac F."/>
            <person name="Mello A."/>
            <person name="Molinier V."/>
            <person name="Miyauchi S."/>
            <person name="Poulain J."/>
            <person name="Riccioni C."/>
            <person name="Rubini A."/>
            <person name="Sitrit Y."/>
            <person name="Splivallo R."/>
            <person name="Traeger S."/>
            <person name="Wang M."/>
            <person name="Zifcakova L."/>
            <person name="Wipf D."/>
            <person name="Zambonelli A."/>
            <person name="Paolocci F."/>
            <person name="Nowrousian M."/>
            <person name="Ottonello S."/>
            <person name="Baldrian P."/>
            <person name="Spatafora J.W."/>
            <person name="Henrissat B."/>
            <person name="Nagy L.G."/>
            <person name="Aury J.M."/>
            <person name="Wincker P."/>
            <person name="Grigoriev I.V."/>
            <person name="Bonfante P."/>
            <person name="Martin F.M."/>
        </authorList>
    </citation>
    <scope>NUCLEOTIDE SEQUENCE [LARGE SCALE GENOMIC DNA]</scope>
    <source>
        <strain evidence="2 3">ATCC MYA-4762</strain>
    </source>
</reference>
<dbReference type="OrthoDB" id="5366688at2759"/>
<keyword evidence="1" id="KW-1133">Transmembrane helix</keyword>
<feature type="transmembrane region" description="Helical" evidence="1">
    <location>
        <begin position="20"/>
        <end position="38"/>
    </location>
</feature>